<comment type="similarity">
    <text evidence="2">In the C-terminal section; belongs to the Mrp/NBP35 ATP-binding proteins family.</text>
</comment>
<evidence type="ECO:0000256" key="1">
    <source>
        <dbReference type="ARBA" id="ARBA00007352"/>
    </source>
</evidence>
<sequence length="356" mass="39016">MITKQDVLNVLSTVVDCDSNRNIVELGLITSVLIKDGVVHCILSLLDERQVVQKSIIEKKCNDAIKTIPYVKDIKIVFTAAHDTVNKVNRRISAEKMSITGVKNLILISSGKGGVGKSTLAMNIAFSLLRKGYKAALADLDIYGPSIPHMLGVKDFTNPEVDNDNKMIPITRYGLRSISIGYLIAKDNATIWRGPMVTKAIYTLMTNTAWGEVDYLIIDTPPGTGDVHLSLVEKFDITGVVVVSTPQDLAIIDAVKICDMMKKMNVYIVGIIENMSYFVDANSGGKTYIFGKQGVSRIASKLNISLLGEVPLSPQICNVAELGTPLSLDHEICKIYDNITDNMLCSLEKYVLKTDL</sequence>
<dbReference type="PANTHER" id="PTHR42961:SF2">
    <property type="entry name" value="IRON-SULFUR PROTEIN NUBPL"/>
    <property type="match status" value="1"/>
</dbReference>
<dbReference type="STRING" id="1242993.ehr_00296"/>
<evidence type="ECO:0000313" key="11">
    <source>
        <dbReference type="Proteomes" id="UP000293377"/>
    </source>
</evidence>
<protein>
    <recommendedName>
        <fullName evidence="8">Iron-sulfur cluster carrier protein</fullName>
    </recommendedName>
</protein>
<dbReference type="Gene3D" id="3.40.50.300">
    <property type="entry name" value="P-loop containing nucleotide triphosphate hydrolases"/>
    <property type="match status" value="1"/>
</dbReference>
<dbReference type="PROSITE" id="PS01215">
    <property type="entry name" value="MRP"/>
    <property type="match status" value="1"/>
</dbReference>
<proteinExistence type="inferred from homology"/>
<comment type="similarity">
    <text evidence="1">In the N-terminal section; belongs to the MIP18 family.</text>
</comment>
<organism evidence="10 11">
    <name type="scientific">Ehrlichia minasensis</name>
    <dbReference type="NCBI Taxonomy" id="1242993"/>
    <lineage>
        <taxon>Bacteria</taxon>
        <taxon>Pseudomonadati</taxon>
        <taxon>Pseudomonadota</taxon>
        <taxon>Alphaproteobacteria</taxon>
        <taxon>Rickettsiales</taxon>
        <taxon>Anaplasmataceae</taxon>
        <taxon>Ehrlichia</taxon>
    </lineage>
</organism>
<accession>A0A4Q6I3L1</accession>
<name>A0A4Q6I3L1_9RICK</name>
<keyword evidence="11" id="KW-1185">Reference proteome</keyword>
<evidence type="ECO:0000256" key="8">
    <source>
        <dbReference type="HAMAP-Rule" id="MF_02040"/>
    </source>
</evidence>
<evidence type="ECO:0000256" key="2">
    <source>
        <dbReference type="ARBA" id="ARBA00008205"/>
    </source>
</evidence>
<keyword evidence="5 8" id="KW-0067">ATP-binding</keyword>
<dbReference type="GO" id="GO:0016887">
    <property type="term" value="F:ATP hydrolysis activity"/>
    <property type="evidence" value="ECO:0007669"/>
    <property type="project" value="UniProtKB-UniRule"/>
</dbReference>
<dbReference type="GO" id="GO:0046872">
    <property type="term" value="F:metal ion binding"/>
    <property type="evidence" value="ECO:0007669"/>
    <property type="project" value="UniProtKB-KW"/>
</dbReference>
<feature type="domain" description="MIP18 family-like" evidence="9">
    <location>
        <begin position="4"/>
        <end position="74"/>
    </location>
</feature>
<dbReference type="SUPFAM" id="SSF117916">
    <property type="entry name" value="Fe-S cluster assembly (FSCA) domain-like"/>
    <property type="match status" value="1"/>
</dbReference>
<dbReference type="InterPro" id="IPR027417">
    <property type="entry name" value="P-loop_NTPase"/>
</dbReference>
<keyword evidence="8" id="KW-0378">Hydrolase</keyword>
<dbReference type="GO" id="GO:0016226">
    <property type="term" value="P:iron-sulfur cluster assembly"/>
    <property type="evidence" value="ECO:0007669"/>
    <property type="project" value="InterPro"/>
</dbReference>
<evidence type="ECO:0000256" key="6">
    <source>
        <dbReference type="ARBA" id="ARBA00023004"/>
    </source>
</evidence>
<dbReference type="FunFam" id="3.40.50.300:FF:001278">
    <property type="entry name" value="Iron-sulfur cluster carrier protein"/>
    <property type="match status" value="1"/>
</dbReference>
<gene>
    <name evidence="10" type="ORF">DRF75_04200</name>
</gene>
<comment type="subunit">
    <text evidence="8">Homodimer.</text>
</comment>
<keyword evidence="7 8" id="KW-0411">Iron-sulfur</keyword>
<dbReference type="PANTHER" id="PTHR42961">
    <property type="entry name" value="IRON-SULFUR PROTEIN NUBPL"/>
    <property type="match status" value="1"/>
</dbReference>
<dbReference type="InterPro" id="IPR000808">
    <property type="entry name" value="Mrp-like_CS"/>
</dbReference>
<dbReference type="Proteomes" id="UP000293377">
    <property type="component" value="Unassembled WGS sequence"/>
</dbReference>
<evidence type="ECO:0000256" key="5">
    <source>
        <dbReference type="ARBA" id="ARBA00022840"/>
    </source>
</evidence>
<feature type="binding site" evidence="8">
    <location>
        <begin position="111"/>
        <end position="118"/>
    </location>
    <ligand>
        <name>ATP</name>
        <dbReference type="ChEBI" id="CHEBI:30616"/>
    </ligand>
</feature>
<dbReference type="InterPro" id="IPR002744">
    <property type="entry name" value="MIP18-like"/>
</dbReference>
<dbReference type="RefSeq" id="WP_045170886.1">
    <property type="nucleotide sequence ID" value="NZ_QOHL01000023.1"/>
</dbReference>
<dbReference type="EMBL" id="QOHL01000023">
    <property type="protein sequence ID" value="RZB12421.1"/>
    <property type="molecule type" value="Genomic_DNA"/>
</dbReference>
<dbReference type="CDD" id="cd02037">
    <property type="entry name" value="Mrp_NBP35"/>
    <property type="match status" value="1"/>
</dbReference>
<dbReference type="Gene3D" id="3.30.300.130">
    <property type="entry name" value="Fe-S cluster assembly (FSCA)"/>
    <property type="match status" value="1"/>
</dbReference>
<comment type="similarity">
    <text evidence="8">Belongs to the Mrp/NBP35 ATP-binding proteins family.</text>
</comment>
<dbReference type="Pfam" id="PF01883">
    <property type="entry name" value="FeS_assembly_P"/>
    <property type="match status" value="1"/>
</dbReference>
<evidence type="ECO:0000256" key="7">
    <source>
        <dbReference type="ARBA" id="ARBA00023014"/>
    </source>
</evidence>
<dbReference type="InterPro" id="IPR019591">
    <property type="entry name" value="Mrp/NBP35_ATP-bd"/>
</dbReference>
<dbReference type="SUPFAM" id="SSF52540">
    <property type="entry name" value="P-loop containing nucleoside triphosphate hydrolases"/>
    <property type="match status" value="1"/>
</dbReference>
<evidence type="ECO:0000256" key="3">
    <source>
        <dbReference type="ARBA" id="ARBA00022723"/>
    </source>
</evidence>
<dbReference type="InterPro" id="IPR033756">
    <property type="entry name" value="YlxH/NBP35"/>
</dbReference>
<evidence type="ECO:0000256" key="4">
    <source>
        <dbReference type="ARBA" id="ARBA00022741"/>
    </source>
</evidence>
<dbReference type="InterPro" id="IPR044304">
    <property type="entry name" value="NUBPL-like"/>
</dbReference>
<keyword evidence="4 8" id="KW-0547">Nucleotide-binding</keyword>
<dbReference type="OrthoDB" id="9809679at2"/>
<dbReference type="InterPro" id="IPR034904">
    <property type="entry name" value="FSCA_dom_sf"/>
</dbReference>
<keyword evidence="6 8" id="KW-0408">Iron</keyword>
<keyword evidence="3 8" id="KW-0479">Metal-binding</keyword>
<comment type="function">
    <text evidence="8">Binds and transfers iron-sulfur (Fe-S) clusters to target apoproteins. Can hydrolyze ATP.</text>
</comment>
<evidence type="ECO:0000259" key="9">
    <source>
        <dbReference type="Pfam" id="PF01883"/>
    </source>
</evidence>
<dbReference type="Pfam" id="PF10609">
    <property type="entry name" value="ParA"/>
    <property type="match status" value="1"/>
</dbReference>
<dbReference type="GO" id="GO:0051539">
    <property type="term" value="F:4 iron, 4 sulfur cluster binding"/>
    <property type="evidence" value="ECO:0007669"/>
    <property type="project" value="TreeGrafter"/>
</dbReference>
<dbReference type="GO" id="GO:0140663">
    <property type="term" value="F:ATP-dependent FeS chaperone activity"/>
    <property type="evidence" value="ECO:0007669"/>
    <property type="project" value="InterPro"/>
</dbReference>
<evidence type="ECO:0000313" key="10">
    <source>
        <dbReference type="EMBL" id="RZB12421.1"/>
    </source>
</evidence>
<dbReference type="AlphaFoldDB" id="A0A4Q6I3L1"/>
<comment type="caution">
    <text evidence="10">The sequence shown here is derived from an EMBL/GenBank/DDBJ whole genome shotgun (WGS) entry which is preliminary data.</text>
</comment>
<dbReference type="GO" id="GO:0005524">
    <property type="term" value="F:ATP binding"/>
    <property type="evidence" value="ECO:0007669"/>
    <property type="project" value="UniProtKB-UniRule"/>
</dbReference>
<reference evidence="10 11" key="1">
    <citation type="submission" date="2018-06" db="EMBL/GenBank/DDBJ databases">
        <title>Complete Genome Sequence of Ehrlichia minasensis Isolated From Cattle.</title>
        <authorList>
            <person name="Aguiar D.M."/>
            <person name="Araujo J.P.A.Jr."/>
            <person name="Nakazato L."/>
            <person name="Bard E."/>
            <person name="Cabezas-Cruz A."/>
        </authorList>
    </citation>
    <scope>NUCLEOTIDE SEQUENCE [LARGE SCALE GENOMIC DNA]</scope>
    <source>
        <strain evidence="10 11">B11</strain>
    </source>
</reference>
<dbReference type="HAMAP" id="MF_02040">
    <property type="entry name" value="Mrp_NBP35"/>
    <property type="match status" value="1"/>
</dbReference>